<gene>
    <name evidence="2" type="ORF">NX02_25700</name>
</gene>
<dbReference type="AlphaFoldDB" id="W0AM16"/>
<feature type="compositionally biased region" description="Polar residues" evidence="1">
    <location>
        <begin position="9"/>
        <end position="18"/>
    </location>
</feature>
<dbReference type="Proteomes" id="UP000018851">
    <property type="component" value="Chromosome"/>
</dbReference>
<keyword evidence="3" id="KW-1185">Reference proteome</keyword>
<organism evidence="2 3">
    <name type="scientific">Sphingomonas sanxanigenens DSM 19645 = NX02</name>
    <dbReference type="NCBI Taxonomy" id="1123269"/>
    <lineage>
        <taxon>Bacteria</taxon>
        <taxon>Pseudomonadati</taxon>
        <taxon>Pseudomonadota</taxon>
        <taxon>Alphaproteobacteria</taxon>
        <taxon>Sphingomonadales</taxon>
        <taxon>Sphingomonadaceae</taxon>
        <taxon>Sphingomonas</taxon>
    </lineage>
</organism>
<dbReference type="EMBL" id="CP006644">
    <property type="protein sequence ID" value="AHE56745.1"/>
    <property type="molecule type" value="Genomic_DNA"/>
</dbReference>
<evidence type="ECO:0000313" key="2">
    <source>
        <dbReference type="EMBL" id="AHE56745.1"/>
    </source>
</evidence>
<dbReference type="HOGENOM" id="CLU_1266222_0_0_5"/>
<feature type="compositionally biased region" description="Low complexity" evidence="1">
    <location>
        <begin position="19"/>
        <end position="30"/>
    </location>
</feature>
<proteinExistence type="predicted"/>
<dbReference type="KEGG" id="ssan:NX02_25700"/>
<reference evidence="2 3" key="1">
    <citation type="submission" date="2013-07" db="EMBL/GenBank/DDBJ databases">
        <title>Completed genome of Sphingomonas sanxanigenens NX02.</title>
        <authorList>
            <person name="Ma T."/>
            <person name="Huang H."/>
            <person name="Wu M."/>
            <person name="Li X."/>
            <person name="Li G."/>
        </authorList>
    </citation>
    <scope>NUCLEOTIDE SEQUENCE [LARGE SCALE GENOMIC DNA]</scope>
    <source>
        <strain evidence="2 3">NX02</strain>
    </source>
</reference>
<name>W0AM16_9SPHN</name>
<protein>
    <submittedName>
        <fullName evidence="2">Uncharacterized protein</fullName>
    </submittedName>
</protein>
<evidence type="ECO:0000256" key="1">
    <source>
        <dbReference type="SAM" id="MobiDB-lite"/>
    </source>
</evidence>
<feature type="region of interest" description="Disordered" evidence="1">
    <location>
        <begin position="1"/>
        <end position="31"/>
    </location>
</feature>
<evidence type="ECO:0000313" key="3">
    <source>
        <dbReference type="Proteomes" id="UP000018851"/>
    </source>
</evidence>
<sequence length="218" mass="20984">MGGAGVGSQVDSQSTGIGSTSATSPNAPSTMEALAASPTTMEAFAATPTALEALAAQPSIEVAEVAPAPAAQSFVCDMPTLSIGFGASAYSGIGGGANFGVSYDPPTGTLSFDVGMEVGVGIGAAARVDHGIQHSATRSATDPGVSAGIGLSVNGQANTVSGRVEHEMVGSNMHAPAEDRTKVSVGGAGIGASINANIYAGGSVAGQVYDPGCAPPSS</sequence>
<dbReference type="PATRIC" id="fig|1123269.5.peg.5041"/>
<accession>W0AM16</accession>